<gene>
    <name evidence="3" type="ORF">RQX22_14135</name>
</gene>
<accession>A0ABU3Q9L1</accession>
<dbReference type="PANTHER" id="PTHR46825:SF12">
    <property type="entry name" value="PENICILLIN-BINDING PROTEIN 4"/>
    <property type="match status" value="1"/>
</dbReference>
<dbReference type="EC" id="3.1.1.103" evidence="3"/>
<evidence type="ECO:0000313" key="3">
    <source>
        <dbReference type="EMBL" id="MDT9600095.1"/>
    </source>
</evidence>
<reference evidence="3 4" key="1">
    <citation type="submission" date="2023-05" db="EMBL/GenBank/DDBJ databases">
        <authorList>
            <person name="Guo Y."/>
        </authorList>
    </citation>
    <scope>NUCLEOTIDE SEQUENCE [LARGE SCALE GENOMIC DNA]</scope>
    <source>
        <strain evidence="3 4">GR2756</strain>
    </source>
</reference>
<evidence type="ECO:0000256" key="1">
    <source>
        <dbReference type="SAM" id="SignalP"/>
    </source>
</evidence>
<dbReference type="Proteomes" id="UP001259572">
    <property type="component" value="Unassembled WGS sequence"/>
</dbReference>
<evidence type="ECO:0000259" key="2">
    <source>
        <dbReference type="Pfam" id="PF00144"/>
    </source>
</evidence>
<comment type="caution">
    <text evidence="3">The sequence shown here is derived from an EMBL/GenBank/DDBJ whole genome shotgun (WGS) entry which is preliminary data.</text>
</comment>
<sequence>MNTPFLAKLLLSASLLTQAIAVPAQTPPDFENGLRRAVTIKGQPVAHLRLADRMAHYKVPGVSVAIMEDCRIVFAKGYGVVEAGGKAVDKDTLFQAASISKPVAALGALRLVEQDKLDLDADANVVLKGWKVPESPLATGHPVTLRGLLSHGAGLTVHGFGGYAADKPVPTIVQVLNGTAPANSNAVKLAMAPGSKWQYSGGGYTVAQLMMIEAAGKPFPALMKELVLDPAGMRRSSYEQPLPSARASEAALGHRGDGSAVPGRWHAYPEMAAAGLWTTPTDLLHYAEAVIRSDRGAPGALLGQALAKDMLKTQIGNWGLGPALNEAGKPREFSHGGANEGFRSQYYAFPDTCQGAAVMTNSDNGMGLAQEILRAIADSYHWPNPLASEERDAVALTPAISERFVGSYHLKAMADYRFHIKAGTSGKLVFVSPDGGTDEMVPGPADSLFSPDSGMRVVADPAGGTYKFGIGDSQYEAVKEAK</sequence>
<proteinExistence type="predicted"/>
<dbReference type="PANTHER" id="PTHR46825">
    <property type="entry name" value="D-ALANYL-D-ALANINE-CARBOXYPEPTIDASE/ENDOPEPTIDASE AMPH"/>
    <property type="match status" value="1"/>
</dbReference>
<protein>
    <submittedName>
        <fullName evidence="3">Serine hydrolase domain-containing protein</fullName>
        <ecNumber evidence="3">3.1.1.103</ecNumber>
    </submittedName>
</protein>
<feature type="domain" description="Beta-lactamase-related" evidence="2">
    <location>
        <begin position="51"/>
        <end position="378"/>
    </location>
</feature>
<dbReference type="InterPro" id="IPR012338">
    <property type="entry name" value="Beta-lactam/transpept-like"/>
</dbReference>
<dbReference type="InterPro" id="IPR001466">
    <property type="entry name" value="Beta-lactam-related"/>
</dbReference>
<dbReference type="Pfam" id="PF00144">
    <property type="entry name" value="Beta-lactamase"/>
    <property type="match status" value="1"/>
</dbReference>
<dbReference type="EMBL" id="JAVUPU010000007">
    <property type="protein sequence ID" value="MDT9600095.1"/>
    <property type="molecule type" value="Genomic_DNA"/>
</dbReference>
<keyword evidence="3" id="KW-0378">Hydrolase</keyword>
<keyword evidence="1" id="KW-0732">Signal</keyword>
<organism evidence="3 4">
    <name type="scientific">Sphingosinicella rhizophila</name>
    <dbReference type="NCBI Taxonomy" id="3050082"/>
    <lineage>
        <taxon>Bacteria</taxon>
        <taxon>Pseudomonadati</taxon>
        <taxon>Pseudomonadota</taxon>
        <taxon>Alphaproteobacteria</taxon>
        <taxon>Sphingomonadales</taxon>
        <taxon>Sphingosinicellaceae</taxon>
        <taxon>Sphingosinicella</taxon>
    </lineage>
</organism>
<name>A0ABU3Q9L1_9SPHN</name>
<dbReference type="Gene3D" id="3.40.710.10">
    <property type="entry name" value="DD-peptidase/beta-lactamase superfamily"/>
    <property type="match status" value="1"/>
</dbReference>
<feature type="signal peptide" evidence="1">
    <location>
        <begin position="1"/>
        <end position="24"/>
    </location>
</feature>
<keyword evidence="4" id="KW-1185">Reference proteome</keyword>
<evidence type="ECO:0000313" key="4">
    <source>
        <dbReference type="Proteomes" id="UP001259572"/>
    </source>
</evidence>
<dbReference type="GO" id="GO:0016787">
    <property type="term" value="F:hydrolase activity"/>
    <property type="evidence" value="ECO:0007669"/>
    <property type="project" value="UniProtKB-KW"/>
</dbReference>
<dbReference type="RefSeq" id="WP_315727194.1">
    <property type="nucleotide sequence ID" value="NZ_JAVUPU010000007.1"/>
</dbReference>
<dbReference type="InterPro" id="IPR050491">
    <property type="entry name" value="AmpC-like"/>
</dbReference>
<dbReference type="SUPFAM" id="SSF56601">
    <property type="entry name" value="beta-lactamase/transpeptidase-like"/>
    <property type="match status" value="1"/>
</dbReference>
<feature type="chain" id="PRO_5046707773" evidence="1">
    <location>
        <begin position="25"/>
        <end position="482"/>
    </location>
</feature>